<name>A0A9P2G8I6_CLOBO</name>
<dbReference type="SUPFAM" id="SSF50969">
    <property type="entry name" value="YVTN repeat-like/Quinoprotein amine dehydrogenase"/>
    <property type="match status" value="1"/>
</dbReference>
<dbReference type="Gene3D" id="2.130.10.10">
    <property type="entry name" value="YVTN repeat-like/Quinoprotein amine dehydrogenase"/>
    <property type="match status" value="1"/>
</dbReference>
<dbReference type="Proteomes" id="UP000006160">
    <property type="component" value="Unassembled WGS sequence"/>
</dbReference>
<sequence length="330" mass="38489">MNKLVFLCISIVIVFIILLNKCVVKNHVNENNIYVLCGINKIAYLSCNNYKYSDINHNIATTLFISNINNKKIYAPICDKKQIAVFEHGKFKKNIDLTYSLPLIAKYNIFDNNTYVFHKTKVTYKNENCITIIDSKEDVEKRNIKYNKGVEDITFTSDKKMIVSSWSLHNDSIYNIDIFDLNNFSLIKTLSFSKMFNKIIAVSNDIIYALDRNSEEPYIYIISISKGNIINRIKLNYNSPYNIYKDNNKSHIYVLHQNFDLQEGKGISIIDCSKHKVIGTIPDIYNPESMYIIKDKLFISSLRDNKIYVVNKNNNYIENEIYIRRPILPS</sequence>
<evidence type="ECO:0000313" key="2">
    <source>
        <dbReference type="Proteomes" id="UP000006160"/>
    </source>
</evidence>
<dbReference type="RefSeq" id="WP_003377060.1">
    <property type="nucleotide sequence ID" value="NZ_ACSJ01000007.1"/>
</dbReference>
<gene>
    <name evidence="1" type="ORF">CLG_B1043</name>
</gene>
<protein>
    <submittedName>
        <fullName evidence="1">Uncharacterized protein</fullName>
    </submittedName>
</protein>
<comment type="caution">
    <text evidence="1">The sequence shown here is derived from an EMBL/GenBank/DDBJ whole genome shotgun (WGS) entry which is preliminary data.</text>
</comment>
<dbReference type="InterPro" id="IPR015943">
    <property type="entry name" value="WD40/YVTN_repeat-like_dom_sf"/>
</dbReference>
<dbReference type="InterPro" id="IPR011044">
    <property type="entry name" value="Quino_amine_DH_bsu"/>
</dbReference>
<dbReference type="PANTHER" id="PTHR47197">
    <property type="entry name" value="PROTEIN NIRF"/>
    <property type="match status" value="1"/>
</dbReference>
<reference evidence="1 2" key="1">
    <citation type="submission" date="2009-10" db="EMBL/GenBank/DDBJ databases">
        <authorList>
            <person name="Shrivastava S."/>
            <person name="Brinkac L.B."/>
            <person name="Brown J.L."/>
            <person name="Bruce D.B."/>
            <person name="Detter C."/>
            <person name="Green L.D."/>
            <person name="Munk C.A."/>
            <person name="Rogers Y.C."/>
            <person name="Tapia R."/>
            <person name="Saunders E.S."/>
            <person name="Sims D.R."/>
            <person name="Smith L.A."/>
            <person name="Smith T.J."/>
            <person name="Sutton G."/>
            <person name="Brettin T."/>
        </authorList>
    </citation>
    <scope>NUCLEOTIDE SEQUENCE [LARGE SCALE GENOMIC DNA]</scope>
    <source>
        <strain evidence="2">D str. 1873</strain>
    </source>
</reference>
<dbReference type="AlphaFoldDB" id="A0A9P2G8I6"/>
<proteinExistence type="predicted"/>
<dbReference type="PANTHER" id="PTHR47197:SF3">
    <property type="entry name" value="DIHYDRO-HEME D1 DEHYDROGENASE"/>
    <property type="match status" value="1"/>
</dbReference>
<accession>A0A9P2G8I6</accession>
<dbReference type="InterPro" id="IPR051200">
    <property type="entry name" value="Host-pathogen_enzymatic-act"/>
</dbReference>
<organism evidence="1 2">
    <name type="scientific">Clostridium botulinum D str. 1873</name>
    <dbReference type="NCBI Taxonomy" id="592027"/>
    <lineage>
        <taxon>Bacteria</taxon>
        <taxon>Bacillati</taxon>
        <taxon>Bacillota</taxon>
        <taxon>Clostridia</taxon>
        <taxon>Eubacteriales</taxon>
        <taxon>Clostridiaceae</taxon>
        <taxon>Clostridium</taxon>
    </lineage>
</organism>
<evidence type="ECO:0000313" key="1">
    <source>
        <dbReference type="EMBL" id="EES91864.1"/>
    </source>
</evidence>
<dbReference type="EMBL" id="ACSJ01000007">
    <property type="protein sequence ID" value="EES91864.1"/>
    <property type="molecule type" value="Genomic_DNA"/>
</dbReference>